<dbReference type="Proteomes" id="UP000480185">
    <property type="component" value="Unassembled WGS sequence"/>
</dbReference>
<keyword evidence="8" id="KW-1185">Reference proteome</keyword>
<evidence type="ECO:0000256" key="5">
    <source>
        <dbReference type="ARBA" id="ARBA00023284"/>
    </source>
</evidence>
<comment type="caution">
    <text evidence="7">The sequence shown here is derived from an EMBL/GenBank/DDBJ whole genome shotgun (WGS) entry which is preliminary data.</text>
</comment>
<evidence type="ECO:0000313" key="7">
    <source>
        <dbReference type="EMBL" id="MRG86448.1"/>
    </source>
</evidence>
<evidence type="ECO:0000256" key="4">
    <source>
        <dbReference type="ARBA" id="ARBA00023157"/>
    </source>
</evidence>
<dbReference type="InterPro" id="IPR036249">
    <property type="entry name" value="Thioredoxin-like_sf"/>
</dbReference>
<proteinExistence type="predicted"/>
<dbReference type="GO" id="GO:0016491">
    <property type="term" value="F:oxidoreductase activity"/>
    <property type="evidence" value="ECO:0007669"/>
    <property type="project" value="InterPro"/>
</dbReference>
<dbReference type="OrthoDB" id="25753at2"/>
<dbReference type="CDD" id="cd02966">
    <property type="entry name" value="TlpA_like_family"/>
    <property type="match status" value="1"/>
</dbReference>
<dbReference type="EMBL" id="WJNH01000005">
    <property type="protein sequence ID" value="MRG86448.1"/>
    <property type="molecule type" value="Genomic_DNA"/>
</dbReference>
<keyword evidence="2" id="KW-0201">Cytochrome c-type biogenesis</keyword>
<organism evidence="7 8">
    <name type="scientific">Salinibacillus xinjiangensis</name>
    <dbReference type="NCBI Taxonomy" id="1229268"/>
    <lineage>
        <taxon>Bacteria</taxon>
        <taxon>Bacillati</taxon>
        <taxon>Bacillota</taxon>
        <taxon>Bacilli</taxon>
        <taxon>Bacillales</taxon>
        <taxon>Bacillaceae</taxon>
        <taxon>Salinibacillus</taxon>
    </lineage>
</organism>
<comment type="subcellular location">
    <subcellularLocation>
        <location evidence="1">Cell envelope</location>
    </subcellularLocation>
</comment>
<keyword evidence="3" id="KW-0735">Signal-anchor</keyword>
<evidence type="ECO:0000256" key="2">
    <source>
        <dbReference type="ARBA" id="ARBA00022748"/>
    </source>
</evidence>
<name>A0A6G1X6L1_9BACI</name>
<dbReference type="GO" id="GO:0030313">
    <property type="term" value="C:cell envelope"/>
    <property type="evidence" value="ECO:0007669"/>
    <property type="project" value="UniProtKB-SubCell"/>
</dbReference>
<dbReference type="NCBIfam" id="NF002854">
    <property type="entry name" value="PRK03147.1"/>
    <property type="match status" value="1"/>
</dbReference>
<dbReference type="PANTHER" id="PTHR42852">
    <property type="entry name" value="THIOL:DISULFIDE INTERCHANGE PROTEIN DSBE"/>
    <property type="match status" value="1"/>
</dbReference>
<dbReference type="GO" id="GO:0016209">
    <property type="term" value="F:antioxidant activity"/>
    <property type="evidence" value="ECO:0007669"/>
    <property type="project" value="InterPro"/>
</dbReference>
<sequence length="185" mass="20929">MAKNKKQKRLIFRSVILLILIGAVVFALVTNLKKEEEVVAVGEQAPPFELKQVNVDGEQTLNLHEDFEGKGVMLNFWATYCDPCKEEMPYMQSLYPKYKEKGVEILAVSVDATELVINNWISKNELTFPIVHDQKGAVMDAYDVFNLPSTFFINPDGTVERKVDGALTLDKLDGYLEEIVPESEK</sequence>
<dbReference type="Pfam" id="PF00578">
    <property type="entry name" value="AhpC-TSA"/>
    <property type="match status" value="1"/>
</dbReference>
<protein>
    <submittedName>
        <fullName evidence="7">Thiol-disulfide oxidoreductase ResA</fullName>
    </submittedName>
</protein>
<dbReference type="RefSeq" id="WP_153728365.1">
    <property type="nucleotide sequence ID" value="NZ_WJNH01000005.1"/>
</dbReference>
<reference evidence="7 8" key="1">
    <citation type="submission" date="2019-11" db="EMBL/GenBank/DDBJ databases">
        <authorList>
            <person name="Li J."/>
        </authorList>
    </citation>
    <scope>NUCLEOTIDE SEQUENCE [LARGE SCALE GENOMIC DNA]</scope>
    <source>
        <strain evidence="7 8">J4</strain>
    </source>
</reference>
<dbReference type="Gene3D" id="3.40.30.10">
    <property type="entry name" value="Glutaredoxin"/>
    <property type="match status" value="1"/>
</dbReference>
<keyword evidence="3" id="KW-0812">Transmembrane</keyword>
<dbReference type="InterPro" id="IPR013766">
    <property type="entry name" value="Thioredoxin_domain"/>
</dbReference>
<dbReference type="AlphaFoldDB" id="A0A6G1X6L1"/>
<dbReference type="PANTHER" id="PTHR42852:SF6">
    <property type="entry name" value="THIOL:DISULFIDE INTERCHANGE PROTEIN DSBE"/>
    <property type="match status" value="1"/>
</dbReference>
<evidence type="ECO:0000256" key="3">
    <source>
        <dbReference type="ARBA" id="ARBA00022968"/>
    </source>
</evidence>
<accession>A0A6G1X6L1</accession>
<evidence type="ECO:0000259" key="6">
    <source>
        <dbReference type="PROSITE" id="PS51352"/>
    </source>
</evidence>
<feature type="domain" description="Thioredoxin" evidence="6">
    <location>
        <begin position="39"/>
        <end position="181"/>
    </location>
</feature>
<dbReference type="GO" id="GO:0017004">
    <property type="term" value="P:cytochrome complex assembly"/>
    <property type="evidence" value="ECO:0007669"/>
    <property type="project" value="UniProtKB-KW"/>
</dbReference>
<keyword evidence="5" id="KW-0676">Redox-active center</keyword>
<dbReference type="SUPFAM" id="SSF52833">
    <property type="entry name" value="Thioredoxin-like"/>
    <property type="match status" value="1"/>
</dbReference>
<evidence type="ECO:0000313" key="8">
    <source>
        <dbReference type="Proteomes" id="UP000480185"/>
    </source>
</evidence>
<dbReference type="PROSITE" id="PS51352">
    <property type="entry name" value="THIOREDOXIN_2"/>
    <property type="match status" value="1"/>
</dbReference>
<dbReference type="InterPro" id="IPR000866">
    <property type="entry name" value="AhpC/TSA"/>
</dbReference>
<keyword evidence="4" id="KW-1015">Disulfide bond</keyword>
<gene>
    <name evidence="7" type="primary">resA</name>
    <name evidence="7" type="ORF">GH754_08905</name>
</gene>
<evidence type="ECO:0000256" key="1">
    <source>
        <dbReference type="ARBA" id="ARBA00004196"/>
    </source>
</evidence>
<dbReference type="InterPro" id="IPR050553">
    <property type="entry name" value="Thioredoxin_ResA/DsbE_sf"/>
</dbReference>